<sequence length="114" mass="13208">MICFYVYIYAMYADLTPNQKKLVDFMGELSEKAYYAGWMLNLEYVLWDAVINGEREYGIDKITQADIDNLTALSKLTKGWIYYDDHAEETAISIDQWLEKFKTDIGKDPGLIIG</sequence>
<protein>
    <submittedName>
        <fullName evidence="1">Uncharacterized protein</fullName>
    </submittedName>
</protein>
<dbReference type="EMBL" id="BAAAZC010000004">
    <property type="protein sequence ID" value="GAA3960451.1"/>
    <property type="molecule type" value="Genomic_DNA"/>
</dbReference>
<dbReference type="Proteomes" id="UP001500742">
    <property type="component" value="Unassembled WGS sequence"/>
</dbReference>
<proteinExistence type="predicted"/>
<reference evidence="2" key="1">
    <citation type="journal article" date="2019" name="Int. J. Syst. Evol. Microbiol.">
        <title>The Global Catalogue of Microorganisms (GCM) 10K type strain sequencing project: providing services to taxonomists for standard genome sequencing and annotation.</title>
        <authorList>
            <consortium name="The Broad Institute Genomics Platform"/>
            <consortium name="The Broad Institute Genome Sequencing Center for Infectious Disease"/>
            <person name="Wu L."/>
            <person name="Ma J."/>
        </authorList>
    </citation>
    <scope>NUCLEOTIDE SEQUENCE [LARGE SCALE GENOMIC DNA]</scope>
    <source>
        <strain evidence="2">JCM 16601</strain>
    </source>
</reference>
<organism evidence="1 2">
    <name type="scientific">Mucilaginibacter dorajii</name>
    <dbReference type="NCBI Taxonomy" id="692994"/>
    <lineage>
        <taxon>Bacteria</taxon>
        <taxon>Pseudomonadati</taxon>
        <taxon>Bacteroidota</taxon>
        <taxon>Sphingobacteriia</taxon>
        <taxon>Sphingobacteriales</taxon>
        <taxon>Sphingobacteriaceae</taxon>
        <taxon>Mucilaginibacter</taxon>
    </lineage>
</organism>
<keyword evidence="2" id="KW-1185">Reference proteome</keyword>
<gene>
    <name evidence="1" type="ORF">GCM10022210_05230</name>
</gene>
<evidence type="ECO:0000313" key="2">
    <source>
        <dbReference type="Proteomes" id="UP001500742"/>
    </source>
</evidence>
<name>A0ABP7P6B2_9SPHI</name>
<accession>A0ABP7P6B2</accession>
<comment type="caution">
    <text evidence="1">The sequence shown here is derived from an EMBL/GenBank/DDBJ whole genome shotgun (WGS) entry which is preliminary data.</text>
</comment>
<dbReference type="RefSeq" id="WP_259090939.1">
    <property type="nucleotide sequence ID" value="NZ_BAAAZC010000004.1"/>
</dbReference>
<evidence type="ECO:0000313" key="1">
    <source>
        <dbReference type="EMBL" id="GAA3960451.1"/>
    </source>
</evidence>